<reference evidence="3 4" key="1">
    <citation type="submission" date="2020-08" db="EMBL/GenBank/DDBJ databases">
        <title>Aquariorum lacteus gen. nov., sp. nov., a new member of the family Comamonadaceae, isolated from freshwater aquarium.</title>
        <authorList>
            <person name="Chun S.-J."/>
        </authorList>
    </citation>
    <scope>NUCLEOTIDE SEQUENCE [LARGE SCALE GENOMIC DNA]</scope>
    <source>
        <strain evidence="3 4">SJAQ100</strain>
    </source>
</reference>
<evidence type="ECO:0000256" key="2">
    <source>
        <dbReference type="SAM" id="Phobius"/>
    </source>
</evidence>
<keyword evidence="2" id="KW-0472">Membrane</keyword>
<name>A0A839HQH1_9BURK</name>
<comment type="caution">
    <text evidence="3">The sequence shown here is derived from an EMBL/GenBank/DDBJ whole genome shotgun (WGS) entry which is preliminary data.</text>
</comment>
<accession>A0A839HQH1</accession>
<dbReference type="Proteomes" id="UP000586093">
    <property type="component" value="Unassembled WGS sequence"/>
</dbReference>
<evidence type="ECO:0000313" key="3">
    <source>
        <dbReference type="EMBL" id="MBB1161549.1"/>
    </source>
</evidence>
<evidence type="ECO:0000256" key="1">
    <source>
        <dbReference type="SAM" id="MobiDB-lite"/>
    </source>
</evidence>
<feature type="transmembrane region" description="Helical" evidence="2">
    <location>
        <begin position="20"/>
        <end position="39"/>
    </location>
</feature>
<dbReference type="EMBL" id="JACIVI010000001">
    <property type="protein sequence ID" value="MBB1161549.1"/>
    <property type="molecule type" value="Genomic_DNA"/>
</dbReference>
<dbReference type="AlphaFoldDB" id="A0A839HQH1"/>
<keyword evidence="4" id="KW-1185">Reference proteome</keyword>
<dbReference type="RefSeq" id="WP_056314589.1">
    <property type="nucleotide sequence ID" value="NZ_JACIVI010000001.1"/>
</dbReference>
<keyword evidence="2" id="KW-1133">Transmembrane helix</keyword>
<evidence type="ECO:0000313" key="4">
    <source>
        <dbReference type="Proteomes" id="UP000586093"/>
    </source>
</evidence>
<gene>
    <name evidence="3" type="ORF">H4F90_06095</name>
</gene>
<feature type="region of interest" description="Disordered" evidence="1">
    <location>
        <begin position="44"/>
        <end position="67"/>
    </location>
</feature>
<sequence>MAHELHAVAGQSHETLTTLLVGGGAGAALLIGFVAYLVWRDRRRPRRGSPKPGGKNRLRIPRAGRAP</sequence>
<protein>
    <submittedName>
        <fullName evidence="3">Uncharacterized protein</fullName>
    </submittedName>
</protein>
<proteinExistence type="predicted"/>
<organism evidence="3 4">
    <name type="scientific">Aquariibacter albus</name>
    <dbReference type="NCBI Taxonomy" id="2759899"/>
    <lineage>
        <taxon>Bacteria</taxon>
        <taxon>Pseudomonadati</taxon>
        <taxon>Pseudomonadota</taxon>
        <taxon>Betaproteobacteria</taxon>
        <taxon>Burkholderiales</taxon>
        <taxon>Sphaerotilaceae</taxon>
        <taxon>Aquariibacter</taxon>
    </lineage>
</organism>
<keyword evidence="2" id="KW-0812">Transmembrane</keyword>